<sequence>MGVEIKESAVSDAEFEDMKRFVSDYLSASVENEDDGGRMRWYPWHSAEYRFNHILNVVSLSTDIAEREGADVDVVRVASLFHDISKLEAEQEIHAEEGARVAREFLKTHGDYPESFVEQVCQVVADHSYQGSLDDVSLETQCLIEADILDKIGANGTALMLLRMGYEARTHMDAAEMVERVFERGRDASRRLESDRAQSIAHQRLKRVKWFREWLEDEVPEMEHGGELSP</sequence>
<dbReference type="AlphaFoldDB" id="A0A6A8GED6"/>
<dbReference type="EMBL" id="WKJO01000001">
    <property type="protein sequence ID" value="MRX20527.1"/>
    <property type="molecule type" value="Genomic_DNA"/>
</dbReference>
<gene>
    <name evidence="2" type="ORF">GJR96_00945</name>
</gene>
<dbReference type="PROSITE" id="PS51831">
    <property type="entry name" value="HD"/>
    <property type="match status" value="1"/>
</dbReference>
<dbReference type="RefSeq" id="WP_151161161.1">
    <property type="nucleotide sequence ID" value="NZ_WKJO01000001.1"/>
</dbReference>
<proteinExistence type="predicted"/>
<protein>
    <submittedName>
        <fullName evidence="2">HD domain-containing protein</fullName>
    </submittedName>
</protein>
<dbReference type="PANTHER" id="PTHR33594:SF1">
    <property type="entry name" value="HD_PDEASE DOMAIN-CONTAINING PROTEIN"/>
    <property type="match status" value="1"/>
</dbReference>
<evidence type="ECO:0000259" key="1">
    <source>
        <dbReference type="PROSITE" id="PS51831"/>
    </source>
</evidence>
<dbReference type="InterPro" id="IPR003607">
    <property type="entry name" value="HD/PDEase_dom"/>
</dbReference>
<comment type="caution">
    <text evidence="2">The sequence shown here is derived from an EMBL/GenBank/DDBJ whole genome shotgun (WGS) entry which is preliminary data.</text>
</comment>
<dbReference type="SMART" id="SM00471">
    <property type="entry name" value="HDc"/>
    <property type="match status" value="1"/>
</dbReference>
<dbReference type="SUPFAM" id="SSF109604">
    <property type="entry name" value="HD-domain/PDEase-like"/>
    <property type="match status" value="1"/>
</dbReference>
<dbReference type="PANTHER" id="PTHR33594">
    <property type="entry name" value="SUPERFAMILY HYDROLASE, PUTATIVE (AFU_ORTHOLOGUE AFUA_1G03035)-RELATED"/>
    <property type="match status" value="1"/>
</dbReference>
<feature type="domain" description="HD" evidence="1">
    <location>
        <begin position="50"/>
        <end position="152"/>
    </location>
</feature>
<dbReference type="InterPro" id="IPR006675">
    <property type="entry name" value="HDIG_dom"/>
</dbReference>
<evidence type="ECO:0000313" key="2">
    <source>
        <dbReference type="EMBL" id="MRX20527.1"/>
    </source>
</evidence>
<dbReference type="InterPro" id="IPR006674">
    <property type="entry name" value="HD_domain"/>
</dbReference>
<keyword evidence="3" id="KW-1185">Reference proteome</keyword>
<evidence type="ECO:0000313" key="3">
    <source>
        <dbReference type="Proteomes" id="UP000439022"/>
    </source>
</evidence>
<dbReference type="Gene3D" id="1.10.3210.10">
    <property type="entry name" value="Hypothetical protein af1432"/>
    <property type="match status" value="1"/>
</dbReference>
<accession>A0A6A8GED6</accession>
<dbReference type="Proteomes" id="UP000439022">
    <property type="component" value="Unassembled WGS sequence"/>
</dbReference>
<dbReference type="NCBIfam" id="TIGR00277">
    <property type="entry name" value="HDIG"/>
    <property type="match status" value="1"/>
</dbReference>
<reference evidence="2 3" key="1">
    <citation type="submission" date="2019-11" db="EMBL/GenBank/DDBJ databases">
        <title>Whole genome sequence of Haloferax sp. MBLA0076.</title>
        <authorList>
            <person name="Seo M.-J."/>
            <person name="Cho E.-S."/>
        </authorList>
    </citation>
    <scope>NUCLEOTIDE SEQUENCE [LARGE SCALE GENOMIC DNA]</scope>
    <source>
        <strain evidence="2 3">MBLA0076</strain>
    </source>
</reference>
<organism evidence="2 3">
    <name type="scientific">Haloferax litoreum</name>
    <dbReference type="NCBI Taxonomy" id="2666140"/>
    <lineage>
        <taxon>Archaea</taxon>
        <taxon>Methanobacteriati</taxon>
        <taxon>Methanobacteriota</taxon>
        <taxon>Stenosarchaea group</taxon>
        <taxon>Halobacteria</taxon>
        <taxon>Halobacteriales</taxon>
        <taxon>Haloferacaceae</taxon>
        <taxon>Haloferax</taxon>
    </lineage>
</organism>
<dbReference type="CDD" id="cd00077">
    <property type="entry name" value="HDc"/>
    <property type="match status" value="1"/>
</dbReference>
<dbReference type="Pfam" id="PF01966">
    <property type="entry name" value="HD"/>
    <property type="match status" value="1"/>
</dbReference>
<name>A0A6A8GED6_9EURY</name>